<dbReference type="AlphaFoldDB" id="A0A2M4D8J1"/>
<accession>A0A2M4D8J1</accession>
<reference evidence="1" key="1">
    <citation type="submission" date="2018-01" db="EMBL/GenBank/DDBJ databases">
        <title>An insight into the sialome of Amazonian anophelines.</title>
        <authorList>
            <person name="Ribeiro J.M."/>
            <person name="Scarpassa V."/>
            <person name="Calvo E."/>
        </authorList>
    </citation>
    <scope>NUCLEOTIDE SEQUENCE</scope>
</reference>
<proteinExistence type="predicted"/>
<name>A0A2M4D8J1_ANODA</name>
<evidence type="ECO:0000313" key="1">
    <source>
        <dbReference type="EMBL" id="MBW73890.1"/>
    </source>
</evidence>
<sequence length="71" mass="7906">MLKSAKHILRYPRSAAAAAWLSLASGFRRVGSDQGLSFDDNTRLVCCVPKEIGVANIVRKLYTAREKRRGE</sequence>
<protein>
    <submittedName>
        <fullName evidence="1">Putative secreted protein</fullName>
    </submittedName>
</protein>
<organism evidence="1">
    <name type="scientific">Anopheles darlingi</name>
    <name type="common">Mosquito</name>
    <dbReference type="NCBI Taxonomy" id="43151"/>
    <lineage>
        <taxon>Eukaryota</taxon>
        <taxon>Metazoa</taxon>
        <taxon>Ecdysozoa</taxon>
        <taxon>Arthropoda</taxon>
        <taxon>Hexapoda</taxon>
        <taxon>Insecta</taxon>
        <taxon>Pterygota</taxon>
        <taxon>Neoptera</taxon>
        <taxon>Endopterygota</taxon>
        <taxon>Diptera</taxon>
        <taxon>Nematocera</taxon>
        <taxon>Culicoidea</taxon>
        <taxon>Culicidae</taxon>
        <taxon>Anophelinae</taxon>
        <taxon>Anopheles</taxon>
    </lineage>
</organism>
<dbReference type="EMBL" id="GGFL01009712">
    <property type="protein sequence ID" value="MBW73890.1"/>
    <property type="molecule type" value="Transcribed_RNA"/>
</dbReference>